<dbReference type="EMBL" id="CP126970">
    <property type="protein sequence ID" value="WIM69174.1"/>
    <property type="molecule type" value="Genomic_DNA"/>
</dbReference>
<evidence type="ECO:0000256" key="1">
    <source>
        <dbReference type="SAM" id="MobiDB-lite"/>
    </source>
</evidence>
<dbReference type="InterPro" id="IPR036388">
    <property type="entry name" value="WH-like_DNA-bd_sf"/>
</dbReference>
<organism evidence="4 5">
    <name type="scientific">Corynebacterium suedekumii</name>
    <dbReference type="NCBI Taxonomy" id="3049801"/>
    <lineage>
        <taxon>Bacteria</taxon>
        <taxon>Bacillati</taxon>
        <taxon>Actinomycetota</taxon>
        <taxon>Actinomycetes</taxon>
        <taxon>Mycobacteriales</taxon>
        <taxon>Corynebacteriaceae</taxon>
        <taxon>Corynebacterium</taxon>
    </lineage>
</organism>
<name>A0ABY8VHP7_9CORY</name>
<sequence length="191" mass="21475">MSIKHSLLALLVDGPRSASQLQQRFSDATEGVWPLNIGQVTQTLARLERDGLIVVDGQITGANGHITDTWRLTDDGHELLARWWDTPVQRPRAERDELVIKVALAAQCRSDRLIPLLDDQRRFVITELRELTRASRGMAVSRTADRLHLERRIFELEAEARWLDRVESLTQPDTSDSSDSPDASDASAKDA</sequence>
<feature type="compositionally biased region" description="Low complexity" evidence="1">
    <location>
        <begin position="173"/>
        <end position="191"/>
    </location>
</feature>
<proteinExistence type="predicted"/>
<evidence type="ECO:0000259" key="3">
    <source>
        <dbReference type="Pfam" id="PF10400"/>
    </source>
</evidence>
<dbReference type="RefSeq" id="WP_284873771.1">
    <property type="nucleotide sequence ID" value="NZ_CP126970.1"/>
</dbReference>
<dbReference type="Gene3D" id="1.10.10.10">
    <property type="entry name" value="Winged helix-like DNA-binding domain superfamily/Winged helix DNA-binding domain"/>
    <property type="match status" value="1"/>
</dbReference>
<dbReference type="PANTHER" id="PTHR43252:SF6">
    <property type="entry name" value="NEGATIVE TRANSCRIPTION REGULATOR PADR"/>
    <property type="match status" value="1"/>
</dbReference>
<reference evidence="4 5" key="1">
    <citation type="submission" date="2023-05" db="EMBL/GenBank/DDBJ databases">
        <title>Corynebacterium suedekumii sp. nov. and Corynebacterium breve sp. nov. isolated from raw cow's milk.</title>
        <authorList>
            <person name="Baer M.K."/>
            <person name="Mehl L."/>
            <person name="Hellmuth R."/>
            <person name="Marke G."/>
            <person name="Lipski A."/>
        </authorList>
    </citation>
    <scope>NUCLEOTIDE SEQUENCE [LARGE SCALE GENOMIC DNA]</scope>
    <source>
        <strain evidence="4 5">LM112</strain>
    </source>
</reference>
<dbReference type="SUPFAM" id="SSF46785">
    <property type="entry name" value="Winged helix' DNA-binding domain"/>
    <property type="match status" value="1"/>
</dbReference>
<evidence type="ECO:0000313" key="4">
    <source>
        <dbReference type="EMBL" id="WIM69174.1"/>
    </source>
</evidence>
<feature type="domain" description="Transcription regulator PadR N-terminal" evidence="2">
    <location>
        <begin position="7"/>
        <end position="81"/>
    </location>
</feature>
<dbReference type="PANTHER" id="PTHR43252">
    <property type="entry name" value="TRANSCRIPTIONAL REGULATOR YQJI"/>
    <property type="match status" value="1"/>
</dbReference>
<dbReference type="InterPro" id="IPR036390">
    <property type="entry name" value="WH_DNA-bd_sf"/>
</dbReference>
<dbReference type="Pfam" id="PF10400">
    <property type="entry name" value="Vir_act_alpha_C"/>
    <property type="match status" value="1"/>
</dbReference>
<gene>
    <name evidence="4" type="ORF">QP029_07700</name>
</gene>
<evidence type="ECO:0000313" key="5">
    <source>
        <dbReference type="Proteomes" id="UP001238805"/>
    </source>
</evidence>
<dbReference type="InterPro" id="IPR005149">
    <property type="entry name" value="Tscrpt_reg_PadR_N"/>
</dbReference>
<accession>A0ABY8VHP7</accession>
<protein>
    <submittedName>
        <fullName evidence="4">PadR family transcriptional regulator</fullName>
    </submittedName>
</protein>
<dbReference type="Proteomes" id="UP001238805">
    <property type="component" value="Chromosome"/>
</dbReference>
<feature type="region of interest" description="Disordered" evidence="1">
    <location>
        <begin position="167"/>
        <end position="191"/>
    </location>
</feature>
<dbReference type="Pfam" id="PF03551">
    <property type="entry name" value="PadR"/>
    <property type="match status" value="1"/>
</dbReference>
<evidence type="ECO:0000259" key="2">
    <source>
        <dbReference type="Pfam" id="PF03551"/>
    </source>
</evidence>
<dbReference type="InterPro" id="IPR018309">
    <property type="entry name" value="Tscrpt_reg_PadR_C"/>
</dbReference>
<feature type="domain" description="Transcription regulator PadR C-terminal" evidence="3">
    <location>
        <begin position="95"/>
        <end position="168"/>
    </location>
</feature>
<keyword evidence="5" id="KW-1185">Reference proteome</keyword>